<dbReference type="Pfam" id="PF00380">
    <property type="entry name" value="Ribosomal_S9"/>
    <property type="match status" value="1"/>
</dbReference>
<evidence type="ECO:0000256" key="3">
    <source>
        <dbReference type="ARBA" id="ARBA00023274"/>
    </source>
</evidence>
<dbReference type="GO" id="GO:0000462">
    <property type="term" value="P:maturation of SSU-rRNA from tricistronic rRNA transcript (SSU-rRNA, 5.8S rRNA, LSU-rRNA)"/>
    <property type="evidence" value="ECO:0007669"/>
    <property type="project" value="TreeGrafter"/>
</dbReference>
<dbReference type="EMBL" id="CM018044">
    <property type="protein sequence ID" value="KAA8529865.1"/>
    <property type="molecule type" value="Genomic_DNA"/>
</dbReference>
<dbReference type="GO" id="GO:0003723">
    <property type="term" value="F:RNA binding"/>
    <property type="evidence" value="ECO:0007669"/>
    <property type="project" value="TreeGrafter"/>
</dbReference>
<protein>
    <submittedName>
        <fullName evidence="4">Uncharacterized protein</fullName>
    </submittedName>
</protein>
<keyword evidence="2" id="KW-0689">Ribosomal protein</keyword>
<comment type="similarity">
    <text evidence="1">Belongs to the universal ribosomal protein uS9 family.</text>
</comment>
<reference evidence="4 5" key="1">
    <citation type="submission" date="2019-09" db="EMBL/GenBank/DDBJ databases">
        <title>A chromosome-level genome assembly of the Chinese tupelo Nyssa sinensis.</title>
        <authorList>
            <person name="Yang X."/>
            <person name="Kang M."/>
            <person name="Yang Y."/>
            <person name="Xiong H."/>
            <person name="Wang M."/>
            <person name="Zhang Z."/>
            <person name="Wang Z."/>
            <person name="Wu H."/>
            <person name="Ma T."/>
            <person name="Liu J."/>
            <person name="Xi Z."/>
        </authorList>
    </citation>
    <scope>NUCLEOTIDE SEQUENCE [LARGE SCALE GENOMIC DNA]</scope>
    <source>
        <strain evidence="4">J267</strain>
        <tissue evidence="4">Leaf</tissue>
    </source>
</reference>
<dbReference type="GO" id="GO:0022627">
    <property type="term" value="C:cytosolic small ribosomal subunit"/>
    <property type="evidence" value="ECO:0007669"/>
    <property type="project" value="TreeGrafter"/>
</dbReference>
<organism evidence="4 5">
    <name type="scientific">Nyssa sinensis</name>
    <dbReference type="NCBI Taxonomy" id="561372"/>
    <lineage>
        <taxon>Eukaryota</taxon>
        <taxon>Viridiplantae</taxon>
        <taxon>Streptophyta</taxon>
        <taxon>Embryophyta</taxon>
        <taxon>Tracheophyta</taxon>
        <taxon>Spermatophyta</taxon>
        <taxon>Magnoliopsida</taxon>
        <taxon>eudicotyledons</taxon>
        <taxon>Gunneridae</taxon>
        <taxon>Pentapetalae</taxon>
        <taxon>asterids</taxon>
        <taxon>Cornales</taxon>
        <taxon>Nyssaceae</taxon>
        <taxon>Nyssa</taxon>
    </lineage>
</organism>
<dbReference type="InterPro" id="IPR014721">
    <property type="entry name" value="Ribsml_uS5_D2-typ_fold_subgr"/>
</dbReference>
<name>A0A5J5AFP9_9ASTE</name>
<proteinExistence type="inferred from homology"/>
<evidence type="ECO:0000313" key="4">
    <source>
        <dbReference type="EMBL" id="KAA8529865.1"/>
    </source>
</evidence>
<evidence type="ECO:0000256" key="2">
    <source>
        <dbReference type="ARBA" id="ARBA00022980"/>
    </source>
</evidence>
<dbReference type="SUPFAM" id="SSF54211">
    <property type="entry name" value="Ribosomal protein S5 domain 2-like"/>
    <property type="match status" value="1"/>
</dbReference>
<dbReference type="OrthoDB" id="186964at2759"/>
<keyword evidence="5" id="KW-1185">Reference proteome</keyword>
<sequence length="230" mass="25760">MPTITMARVHPMLRPQEDRRYRNLLHVRLWVHQDQRLPIELLEPEIFRYKAYKPILFLGRQHSVSADTRARVEDEGHTSQIYAIHQSIVKALVAFYQKYLNKQAPSGGPPVPPPPGSGLPEDVNCIQPVSIFGNYSICLAIYRCSFTSRRIKARWVCFFAHTAEELRPLYVFTGSIVPSPKSTAAISAMDMAAALSLLPGSPSFVMSPTFNRPMSPSAVNGISHSSVAWL</sequence>
<gene>
    <name evidence="4" type="ORF">F0562_034531</name>
</gene>
<dbReference type="AlphaFoldDB" id="A0A5J5AFP9"/>
<evidence type="ECO:0000256" key="1">
    <source>
        <dbReference type="ARBA" id="ARBA00005251"/>
    </source>
</evidence>
<dbReference type="InterPro" id="IPR020568">
    <property type="entry name" value="Ribosomal_Su5_D2-typ_SF"/>
</dbReference>
<dbReference type="Proteomes" id="UP000325577">
    <property type="component" value="Linkage Group LG20"/>
</dbReference>
<dbReference type="PANTHER" id="PTHR21569:SF16">
    <property type="entry name" value="RIBOSOMAL PROTEIN S16"/>
    <property type="match status" value="1"/>
</dbReference>
<dbReference type="PANTHER" id="PTHR21569">
    <property type="entry name" value="RIBOSOMAL PROTEIN S9"/>
    <property type="match status" value="1"/>
</dbReference>
<accession>A0A5J5AFP9</accession>
<dbReference type="GO" id="GO:0003735">
    <property type="term" value="F:structural constituent of ribosome"/>
    <property type="evidence" value="ECO:0007669"/>
    <property type="project" value="InterPro"/>
</dbReference>
<evidence type="ECO:0000313" key="5">
    <source>
        <dbReference type="Proteomes" id="UP000325577"/>
    </source>
</evidence>
<dbReference type="InterPro" id="IPR000754">
    <property type="entry name" value="Ribosomal_uS9"/>
</dbReference>
<dbReference type="GO" id="GO:0006412">
    <property type="term" value="P:translation"/>
    <property type="evidence" value="ECO:0007669"/>
    <property type="project" value="InterPro"/>
</dbReference>
<dbReference type="Gene3D" id="3.30.230.10">
    <property type="match status" value="1"/>
</dbReference>
<keyword evidence="3" id="KW-0687">Ribonucleoprotein</keyword>